<dbReference type="EMBL" id="CM045762">
    <property type="protein sequence ID" value="KAI8009276.1"/>
    <property type="molecule type" value="Genomic_DNA"/>
</dbReference>
<protein>
    <submittedName>
        <fullName evidence="1">Non-specific lipid-transfer protein-like protein</fullName>
    </submittedName>
</protein>
<name>A0ACC0HB97_9ERIC</name>
<comment type="caution">
    <text evidence="1">The sequence shown here is derived from an EMBL/GenBank/DDBJ whole genome shotgun (WGS) entry which is preliminary data.</text>
</comment>
<organism evidence="1 2">
    <name type="scientific">Camellia lanceoleosa</name>
    <dbReference type="NCBI Taxonomy" id="1840588"/>
    <lineage>
        <taxon>Eukaryota</taxon>
        <taxon>Viridiplantae</taxon>
        <taxon>Streptophyta</taxon>
        <taxon>Embryophyta</taxon>
        <taxon>Tracheophyta</taxon>
        <taxon>Spermatophyta</taxon>
        <taxon>Magnoliopsida</taxon>
        <taxon>eudicotyledons</taxon>
        <taxon>Gunneridae</taxon>
        <taxon>Pentapetalae</taxon>
        <taxon>asterids</taxon>
        <taxon>Ericales</taxon>
        <taxon>Theaceae</taxon>
        <taxon>Camellia</taxon>
    </lineage>
</organism>
<evidence type="ECO:0000313" key="1">
    <source>
        <dbReference type="EMBL" id="KAI8009276.1"/>
    </source>
</evidence>
<evidence type="ECO:0000313" key="2">
    <source>
        <dbReference type="Proteomes" id="UP001060215"/>
    </source>
</evidence>
<dbReference type="Proteomes" id="UP001060215">
    <property type="component" value="Chromosome 5"/>
</dbReference>
<reference evidence="1 2" key="1">
    <citation type="journal article" date="2022" name="Plant J.">
        <title>Chromosome-level genome of Camellia lanceoleosa provides a valuable resource for understanding genome evolution and self-incompatibility.</title>
        <authorList>
            <person name="Gong W."/>
            <person name="Xiao S."/>
            <person name="Wang L."/>
            <person name="Liao Z."/>
            <person name="Chang Y."/>
            <person name="Mo W."/>
            <person name="Hu G."/>
            <person name="Li W."/>
            <person name="Zhao G."/>
            <person name="Zhu H."/>
            <person name="Hu X."/>
            <person name="Ji K."/>
            <person name="Xiang X."/>
            <person name="Song Q."/>
            <person name="Yuan D."/>
            <person name="Jin S."/>
            <person name="Zhang L."/>
        </authorList>
    </citation>
    <scope>NUCLEOTIDE SEQUENCE [LARGE SCALE GENOMIC DNA]</scope>
    <source>
        <strain evidence="1">SQ_2022a</strain>
    </source>
</reference>
<accession>A0ACC0HB97</accession>
<keyword evidence="2" id="KW-1185">Reference proteome</keyword>
<gene>
    <name evidence="1" type="ORF">LOK49_LG06G02995</name>
</gene>
<sequence>MACQRIQMGAVILAMMAALWAGVAAQSSSSCTNAIISMSSCLNYITGNSLTPSSGCCSQFANVVRSQPQCLCQLLSGGGSTLGININQTRAMALPRACNVQTPPISRCNAASPSPSPSTSPTVTTASPTVKTASPAVSPAGTPEAPNTVPSGTGSKTVPSSQSGSSDASSTRMAISLLFFLLFVASYASTSTIC</sequence>
<proteinExistence type="predicted"/>